<keyword evidence="3" id="KW-1185">Reference proteome</keyword>
<evidence type="ECO:0000313" key="2">
    <source>
        <dbReference type="EMBL" id="KAG9461394.1"/>
    </source>
</evidence>
<protein>
    <submittedName>
        <fullName evidence="2">Uncharacterized protein</fullName>
    </submittedName>
</protein>
<comment type="caution">
    <text evidence="2">The sequence shown here is derived from an EMBL/GenBank/DDBJ whole genome shotgun (WGS) entry which is preliminary data.</text>
</comment>
<dbReference type="Proteomes" id="UP000770717">
    <property type="component" value="Unassembled WGS sequence"/>
</dbReference>
<gene>
    <name evidence="2" type="ORF">GDO78_017015</name>
</gene>
<proteinExistence type="predicted"/>
<organism evidence="2 3">
    <name type="scientific">Eleutherodactylus coqui</name>
    <name type="common">Puerto Rican coqui</name>
    <dbReference type="NCBI Taxonomy" id="57060"/>
    <lineage>
        <taxon>Eukaryota</taxon>
        <taxon>Metazoa</taxon>
        <taxon>Chordata</taxon>
        <taxon>Craniata</taxon>
        <taxon>Vertebrata</taxon>
        <taxon>Euteleostomi</taxon>
        <taxon>Amphibia</taxon>
        <taxon>Batrachia</taxon>
        <taxon>Anura</taxon>
        <taxon>Neobatrachia</taxon>
        <taxon>Hyloidea</taxon>
        <taxon>Eleutherodactylidae</taxon>
        <taxon>Eleutherodactylinae</taxon>
        <taxon>Eleutherodactylus</taxon>
        <taxon>Eleutherodactylus</taxon>
    </lineage>
</organism>
<sequence>MEEEASVTKQIESLETEMELRSAQIADLQQKLLDADSEEERVKQRWETVTTLMEAKCALKYLMAEVGSAVSQ</sequence>
<name>A0A8J6E5Z7_ELECQ</name>
<keyword evidence="1" id="KW-0175">Coiled coil</keyword>
<dbReference type="AlphaFoldDB" id="A0A8J6E5Z7"/>
<evidence type="ECO:0000313" key="3">
    <source>
        <dbReference type="Proteomes" id="UP000770717"/>
    </source>
</evidence>
<accession>A0A8J6E5Z7</accession>
<evidence type="ECO:0000256" key="1">
    <source>
        <dbReference type="SAM" id="Coils"/>
    </source>
</evidence>
<dbReference type="OrthoDB" id="3176171at2759"/>
<dbReference type="EMBL" id="WNTK01022348">
    <property type="protein sequence ID" value="KAG9461394.1"/>
    <property type="molecule type" value="Genomic_DNA"/>
</dbReference>
<feature type="coiled-coil region" evidence="1">
    <location>
        <begin position="11"/>
        <end position="45"/>
    </location>
</feature>
<reference evidence="2" key="1">
    <citation type="thesis" date="2020" institute="ProQuest LLC" country="789 East Eisenhower Parkway, Ann Arbor, MI, USA">
        <title>Comparative Genomics and Chromosome Evolution.</title>
        <authorList>
            <person name="Mudd A.B."/>
        </authorList>
    </citation>
    <scope>NUCLEOTIDE SEQUENCE</scope>
    <source>
        <strain evidence="2">HN-11 Male</strain>
        <tissue evidence="2">Kidney and liver</tissue>
    </source>
</reference>